<feature type="domain" description="Amidase" evidence="2">
    <location>
        <begin position="69"/>
        <end position="512"/>
    </location>
</feature>
<sequence>MITIILYICEIVRIILSLTYPVSNYFLDLIYRFLMGPNKPLPPINNKILLMPAMELAEKIRKRQLTCKEVMRAYIQRSQLIHGYINAVTDQRYVEALQDAVAVDRFLKSGEKTEEQIAEETPLLGVPFTCKETQGIKGLAQTTGLVKAKGHVADEDGDAPALYRKAGAIPVTVTNVPEICMWWDSANHLYGITKNPYDNRRTVGGSTGGEAALLTGAGAIIGIGTDIGGSIRVPCAFCGVYGHKSSRGIVSNWGTFPYCQMFPDRKDPQIEERTQRHFASTGPMCRYAKDLPLLLKVLSGDDKRIRLDEKVDFRKIKVYYMKGLPGIFNSARAEIQRAVMKAAKHFEEEFGVKTIPLNIKEMKYDFSIWLAKFREIGAPPLKTGLSYGKESVNLWIELLKSFFHCSDHTLPVILFALRKPMDENFYHKCLEMYKVLHKKFEDIFEEDAVVLFPTHPEPPPHYLMSIPKFPNIAYTCIFNILGYPITAIPAGLSNGLPIGIQAISGQFKDHLTIAAAQELDKVFGGWISPCQIKA</sequence>
<feature type="active site" description="Charge relay system" evidence="1">
    <location>
        <position position="131"/>
    </location>
</feature>
<dbReference type="GO" id="GO:0012505">
    <property type="term" value="C:endomembrane system"/>
    <property type="evidence" value="ECO:0007669"/>
    <property type="project" value="TreeGrafter"/>
</dbReference>
<organism evidence="3 4">
    <name type="scientific">Larinioides sclopetarius</name>
    <dbReference type="NCBI Taxonomy" id="280406"/>
    <lineage>
        <taxon>Eukaryota</taxon>
        <taxon>Metazoa</taxon>
        <taxon>Ecdysozoa</taxon>
        <taxon>Arthropoda</taxon>
        <taxon>Chelicerata</taxon>
        <taxon>Arachnida</taxon>
        <taxon>Araneae</taxon>
        <taxon>Araneomorphae</taxon>
        <taxon>Entelegynae</taxon>
        <taxon>Araneoidea</taxon>
        <taxon>Araneidae</taxon>
        <taxon>Larinioides</taxon>
    </lineage>
</organism>
<dbReference type="InterPro" id="IPR023631">
    <property type="entry name" value="Amidase_dom"/>
</dbReference>
<feature type="active site" description="Charge relay system" evidence="1">
    <location>
        <position position="206"/>
    </location>
</feature>
<dbReference type="Proteomes" id="UP001497382">
    <property type="component" value="Unassembled WGS sequence"/>
</dbReference>
<proteinExistence type="predicted"/>
<dbReference type="PANTHER" id="PTHR43372:SF3">
    <property type="entry name" value="AT07710P-RELATED"/>
    <property type="match status" value="1"/>
</dbReference>
<evidence type="ECO:0000259" key="2">
    <source>
        <dbReference type="Pfam" id="PF01425"/>
    </source>
</evidence>
<feature type="active site" description="Acyl-ester intermediate" evidence="1">
    <location>
        <position position="230"/>
    </location>
</feature>
<dbReference type="AlphaFoldDB" id="A0AAV1ZUZ1"/>
<dbReference type="InterPro" id="IPR036928">
    <property type="entry name" value="AS_sf"/>
</dbReference>
<evidence type="ECO:0000256" key="1">
    <source>
        <dbReference type="PIRSR" id="PIRSR001221-1"/>
    </source>
</evidence>
<dbReference type="InterPro" id="IPR052739">
    <property type="entry name" value="FAAH2"/>
</dbReference>
<evidence type="ECO:0000313" key="4">
    <source>
        <dbReference type="Proteomes" id="UP001497382"/>
    </source>
</evidence>
<comment type="caution">
    <text evidence="3">The sequence shown here is derived from an EMBL/GenBank/DDBJ whole genome shotgun (WGS) entry which is preliminary data.</text>
</comment>
<protein>
    <recommendedName>
        <fullName evidence="2">Amidase domain-containing protein</fullName>
    </recommendedName>
</protein>
<keyword evidence="4" id="KW-1185">Reference proteome</keyword>
<dbReference type="Gene3D" id="3.90.1300.10">
    <property type="entry name" value="Amidase signature (AS) domain"/>
    <property type="match status" value="1"/>
</dbReference>
<dbReference type="PIRSF" id="PIRSF001221">
    <property type="entry name" value="Amidase_fungi"/>
    <property type="match status" value="1"/>
</dbReference>
<reference evidence="3 4" key="1">
    <citation type="submission" date="2024-04" db="EMBL/GenBank/DDBJ databases">
        <authorList>
            <person name="Rising A."/>
            <person name="Reimegard J."/>
            <person name="Sonavane S."/>
            <person name="Akerstrom W."/>
            <person name="Nylinder S."/>
            <person name="Hedman E."/>
            <person name="Kallberg Y."/>
        </authorList>
    </citation>
    <scope>NUCLEOTIDE SEQUENCE [LARGE SCALE GENOMIC DNA]</scope>
</reference>
<name>A0AAV1ZUZ1_9ARAC</name>
<gene>
    <name evidence="3" type="ORF">LARSCL_LOCUS7957</name>
</gene>
<dbReference type="SUPFAM" id="SSF75304">
    <property type="entry name" value="Amidase signature (AS) enzymes"/>
    <property type="match status" value="1"/>
</dbReference>
<dbReference type="PANTHER" id="PTHR43372">
    <property type="entry name" value="FATTY-ACID AMIDE HYDROLASE"/>
    <property type="match status" value="1"/>
</dbReference>
<dbReference type="EMBL" id="CAXIEN010000083">
    <property type="protein sequence ID" value="CAL1275219.1"/>
    <property type="molecule type" value="Genomic_DNA"/>
</dbReference>
<evidence type="ECO:0000313" key="3">
    <source>
        <dbReference type="EMBL" id="CAL1275219.1"/>
    </source>
</evidence>
<dbReference type="Pfam" id="PF01425">
    <property type="entry name" value="Amidase"/>
    <property type="match status" value="1"/>
</dbReference>
<accession>A0AAV1ZUZ1</accession>